<feature type="compositionally biased region" description="Polar residues" evidence="1">
    <location>
        <begin position="125"/>
        <end position="134"/>
    </location>
</feature>
<gene>
    <name evidence="2" type="ORF">HII31_09590</name>
</gene>
<feature type="region of interest" description="Disordered" evidence="1">
    <location>
        <begin position="255"/>
        <end position="278"/>
    </location>
</feature>
<protein>
    <submittedName>
        <fullName evidence="2">Uncharacterized protein</fullName>
    </submittedName>
</protein>
<sequence>MDSNTEYTRATSISVGHNSFDANGPWRNPQIESPDDPAAANDIFRMADELPLDHPAFRSDPELFEHFEQSNGIIEQQWTPYQTVSQDRLQRDQEISLDTHASTDRHDSVTTGHGQHEEQAAAPPNDQTTTQTVTGAQSMPCVDLIYEIQQHLSGPHIDQSHDQHISEAEWQFYEAGVQELQTSQMPEAMAVPSHADSFQPDHGSINPSYTHEQDGVVKSDVPQALMNGDFPEPFDTGYGYTVSGSHGNHIYYPSALPQPHRSQPAFQEGSGDYAYPTPYQGDYGAPAHPDRNIRMPTYAVLDPAAHSQQASSAAQDRPQAIAPKVLLSGEQKVHLANLVQCKQVAYGDQINAMILSHELDYYPPMPLVPFPKQQERPSIDHGLPDQYEHLRTEEILSSAVHPDQMFGGLLLRLCKTYNNKELGAKIDALYGKRLSPSTYAHRISDAVDAFSRREGISSEEYRTRLNQQRPAQASKN</sequence>
<proteinExistence type="predicted"/>
<feature type="compositionally biased region" description="Basic and acidic residues" evidence="1">
    <location>
        <begin position="101"/>
        <end position="119"/>
    </location>
</feature>
<evidence type="ECO:0000256" key="1">
    <source>
        <dbReference type="SAM" id="MobiDB-lite"/>
    </source>
</evidence>
<organism evidence="2 3">
    <name type="scientific">Pseudocercospora fuligena</name>
    <dbReference type="NCBI Taxonomy" id="685502"/>
    <lineage>
        <taxon>Eukaryota</taxon>
        <taxon>Fungi</taxon>
        <taxon>Dikarya</taxon>
        <taxon>Ascomycota</taxon>
        <taxon>Pezizomycotina</taxon>
        <taxon>Dothideomycetes</taxon>
        <taxon>Dothideomycetidae</taxon>
        <taxon>Mycosphaerellales</taxon>
        <taxon>Mycosphaerellaceae</taxon>
        <taxon>Pseudocercospora</taxon>
    </lineage>
</organism>
<feature type="region of interest" description="Disordered" evidence="1">
    <location>
        <begin position="97"/>
        <end position="134"/>
    </location>
</feature>
<comment type="caution">
    <text evidence="2">The sequence shown here is derived from an EMBL/GenBank/DDBJ whole genome shotgun (WGS) entry which is preliminary data.</text>
</comment>
<reference evidence="2" key="1">
    <citation type="submission" date="2020-04" db="EMBL/GenBank/DDBJ databases">
        <title>Draft genome resource of the tomato pathogen Pseudocercospora fuligena.</title>
        <authorList>
            <person name="Zaccaron A."/>
        </authorList>
    </citation>
    <scope>NUCLEOTIDE SEQUENCE</scope>
    <source>
        <strain evidence="2">PF001</strain>
    </source>
</reference>
<feature type="compositionally biased region" description="Polar residues" evidence="1">
    <location>
        <begin position="1"/>
        <end position="21"/>
    </location>
</feature>
<dbReference type="EMBL" id="JABCIY010000194">
    <property type="protein sequence ID" value="KAF7189168.1"/>
    <property type="molecule type" value="Genomic_DNA"/>
</dbReference>
<name>A0A8H6RDN6_9PEZI</name>
<accession>A0A8H6RDN6</accession>
<dbReference type="AlphaFoldDB" id="A0A8H6RDN6"/>
<dbReference type="OrthoDB" id="3647532at2759"/>
<feature type="region of interest" description="Disordered" evidence="1">
    <location>
        <begin position="1"/>
        <end position="38"/>
    </location>
</feature>
<evidence type="ECO:0000313" key="3">
    <source>
        <dbReference type="Proteomes" id="UP000660729"/>
    </source>
</evidence>
<evidence type="ECO:0000313" key="2">
    <source>
        <dbReference type="EMBL" id="KAF7189168.1"/>
    </source>
</evidence>
<dbReference type="Proteomes" id="UP000660729">
    <property type="component" value="Unassembled WGS sequence"/>
</dbReference>
<keyword evidence="3" id="KW-1185">Reference proteome</keyword>